<proteinExistence type="predicted"/>
<comment type="caution">
    <text evidence="1">The sequence shown here is derived from an EMBL/GenBank/DDBJ whole genome shotgun (WGS) entry which is preliminary data.</text>
</comment>
<name>A0ACB8XE26_ARCLA</name>
<keyword evidence="2" id="KW-1185">Reference proteome</keyword>
<evidence type="ECO:0000313" key="2">
    <source>
        <dbReference type="Proteomes" id="UP001055879"/>
    </source>
</evidence>
<gene>
    <name evidence="1" type="ORF">L6452_43673</name>
</gene>
<reference evidence="1 2" key="2">
    <citation type="journal article" date="2022" name="Mol. Ecol. Resour.">
        <title>The genomes of chicory, endive, great burdock and yacon provide insights into Asteraceae paleo-polyploidization history and plant inulin production.</title>
        <authorList>
            <person name="Fan W."/>
            <person name="Wang S."/>
            <person name="Wang H."/>
            <person name="Wang A."/>
            <person name="Jiang F."/>
            <person name="Liu H."/>
            <person name="Zhao H."/>
            <person name="Xu D."/>
            <person name="Zhang Y."/>
        </authorList>
    </citation>
    <scope>NUCLEOTIDE SEQUENCE [LARGE SCALE GENOMIC DNA]</scope>
    <source>
        <strain evidence="2">cv. Niubang</strain>
    </source>
</reference>
<reference evidence="2" key="1">
    <citation type="journal article" date="2022" name="Mol. Ecol. Resour.">
        <title>The genomes of chicory, endive, great burdock and yacon provide insights into Asteraceae palaeo-polyploidization history and plant inulin production.</title>
        <authorList>
            <person name="Fan W."/>
            <person name="Wang S."/>
            <person name="Wang H."/>
            <person name="Wang A."/>
            <person name="Jiang F."/>
            <person name="Liu H."/>
            <person name="Zhao H."/>
            <person name="Xu D."/>
            <person name="Zhang Y."/>
        </authorList>
    </citation>
    <scope>NUCLEOTIDE SEQUENCE [LARGE SCALE GENOMIC DNA]</scope>
    <source>
        <strain evidence="2">cv. Niubang</strain>
    </source>
</reference>
<dbReference type="Proteomes" id="UP001055879">
    <property type="component" value="Linkage Group LG18"/>
</dbReference>
<accession>A0ACB8XE26</accession>
<protein>
    <submittedName>
        <fullName evidence="1">Uncharacterized protein</fullName>
    </submittedName>
</protein>
<dbReference type="EMBL" id="CM042064">
    <property type="protein sequence ID" value="KAI3665056.1"/>
    <property type="molecule type" value="Genomic_DNA"/>
</dbReference>
<sequence>MENSINYFSAGSQSKPPTLLRDEYPQWKIRMVHFLEGVDPGLVEFLHNPPFIPMTTIPRVPATSNTPEVPEYQHPQPIFEWTEEEKALHELAKKAKRLIIMAIPNDIFQSLDSCETSKDLWLELEKHLEGGAKTFKNNKALCINEYFAFKALPSESIQSTYNRYNSLLNKCKRYGIHRTSEENNVRFLQSLNDECLHITMSMQATLDLDVWSISDLFRTLISQENRISKLMTPVGGPLALVGSTPESQDRGKEKATEDAQRKKKKKKVLVAESESEEGSEEEIDMDALAKTLALMTRQFNRGLKKSQKEFKEQRQEEKRSGQRPDGRSGDRAPKQTEGCFKCGKPDHFAAECRSSANKGKPTRDAAFYKKKAEYYTQSSLMAEQQDLETDESSDEGDNNTLFCGMAEVHSSDNKSEVSTSNSYDSDSENKLLRLQNEFLAYKTMCSELEKKLAFFERETKLLTQEKDNLYQERKTLVSEHIGEKNGLKEKISKLEKTLKDKVKDLKNSESDRLNAISLKNFFQKEREVIHQDLFDRDLQIKRYQDAQKVHEKVNTQIDRRGLGFEDIDHFTGNKRNKSLSSLFCPGQFLKPSLPSLLSTFKRRRTSEGPHLRKPLQIANVCYSMHFKRLKHFKGHYIWTKQRISRKSRSHSQGLFDTDSKSESEASVQTETSSVELEVVKRRTTGIIALKRIIAPKRRTTGIPICPDFLDMCLQAKTSLELEKLRNEKI</sequence>
<organism evidence="1 2">
    <name type="scientific">Arctium lappa</name>
    <name type="common">Greater burdock</name>
    <name type="synonym">Lappa major</name>
    <dbReference type="NCBI Taxonomy" id="4217"/>
    <lineage>
        <taxon>Eukaryota</taxon>
        <taxon>Viridiplantae</taxon>
        <taxon>Streptophyta</taxon>
        <taxon>Embryophyta</taxon>
        <taxon>Tracheophyta</taxon>
        <taxon>Spermatophyta</taxon>
        <taxon>Magnoliopsida</taxon>
        <taxon>eudicotyledons</taxon>
        <taxon>Gunneridae</taxon>
        <taxon>Pentapetalae</taxon>
        <taxon>asterids</taxon>
        <taxon>campanulids</taxon>
        <taxon>Asterales</taxon>
        <taxon>Asteraceae</taxon>
        <taxon>Carduoideae</taxon>
        <taxon>Cardueae</taxon>
        <taxon>Arctiinae</taxon>
        <taxon>Arctium</taxon>
    </lineage>
</organism>
<evidence type="ECO:0000313" key="1">
    <source>
        <dbReference type="EMBL" id="KAI3665056.1"/>
    </source>
</evidence>